<name>A0A0E9QVS1_ANGAN</name>
<dbReference type="EMBL" id="GBXM01087653">
    <property type="protein sequence ID" value="JAH20924.1"/>
    <property type="molecule type" value="Transcribed_RNA"/>
</dbReference>
<protein>
    <submittedName>
        <fullName evidence="1">Uncharacterized protein</fullName>
    </submittedName>
</protein>
<organism evidence="1">
    <name type="scientific">Anguilla anguilla</name>
    <name type="common">European freshwater eel</name>
    <name type="synonym">Muraena anguilla</name>
    <dbReference type="NCBI Taxonomy" id="7936"/>
    <lineage>
        <taxon>Eukaryota</taxon>
        <taxon>Metazoa</taxon>
        <taxon>Chordata</taxon>
        <taxon>Craniata</taxon>
        <taxon>Vertebrata</taxon>
        <taxon>Euteleostomi</taxon>
        <taxon>Actinopterygii</taxon>
        <taxon>Neopterygii</taxon>
        <taxon>Teleostei</taxon>
        <taxon>Anguilliformes</taxon>
        <taxon>Anguillidae</taxon>
        <taxon>Anguilla</taxon>
    </lineage>
</organism>
<dbReference type="AlphaFoldDB" id="A0A0E9QVS1"/>
<evidence type="ECO:0000313" key="1">
    <source>
        <dbReference type="EMBL" id="JAH20924.1"/>
    </source>
</evidence>
<reference evidence="1" key="1">
    <citation type="submission" date="2014-11" db="EMBL/GenBank/DDBJ databases">
        <authorList>
            <person name="Amaro Gonzalez C."/>
        </authorList>
    </citation>
    <scope>NUCLEOTIDE SEQUENCE</scope>
</reference>
<reference evidence="1" key="2">
    <citation type="journal article" date="2015" name="Fish Shellfish Immunol.">
        <title>Early steps in the European eel (Anguilla anguilla)-Vibrio vulnificus interaction in the gills: Role of the RtxA13 toxin.</title>
        <authorList>
            <person name="Callol A."/>
            <person name="Pajuelo D."/>
            <person name="Ebbesson L."/>
            <person name="Teles M."/>
            <person name="MacKenzie S."/>
            <person name="Amaro C."/>
        </authorList>
    </citation>
    <scope>NUCLEOTIDE SEQUENCE</scope>
</reference>
<proteinExistence type="predicted"/>
<accession>A0A0E9QVS1</accession>
<sequence length="34" mass="4114">MVFPETHVLFQSIKCKINSFAQLNRSLLYFEYVF</sequence>